<keyword evidence="2" id="KW-1185">Reference proteome</keyword>
<gene>
    <name evidence="1" type="ORF">EV685_1279</name>
</gene>
<name>A0A4Q7LPQ2_9BURK</name>
<reference evidence="1 2" key="1">
    <citation type="submission" date="2019-02" db="EMBL/GenBank/DDBJ databases">
        <title>Genomic Encyclopedia of Type Strains, Phase IV (KMG-IV): sequencing the most valuable type-strain genomes for metagenomic binning, comparative biology and taxonomic classification.</title>
        <authorList>
            <person name="Goeker M."/>
        </authorList>
    </citation>
    <scope>NUCLEOTIDE SEQUENCE [LARGE SCALE GENOMIC DNA]</scope>
    <source>
        <strain evidence="1 2">DSM 10617</strain>
    </source>
</reference>
<accession>A0A4Q7LPQ2</accession>
<evidence type="ECO:0000313" key="1">
    <source>
        <dbReference type="EMBL" id="RZS56725.1"/>
    </source>
</evidence>
<proteinExistence type="predicted"/>
<dbReference type="EMBL" id="SGWV01000008">
    <property type="protein sequence ID" value="RZS56725.1"/>
    <property type="molecule type" value="Genomic_DNA"/>
</dbReference>
<protein>
    <submittedName>
        <fullName evidence="1">Uncharacterized protein</fullName>
    </submittedName>
</protein>
<sequence length="65" mass="6865">MASDALHRLVMAVVTASAGAVIGWSASALTLAGRVSAIEASMARIEAHLDRLDERQRQRVAPPVI</sequence>
<dbReference type="AlphaFoldDB" id="A0A4Q7LPQ2"/>
<organism evidence="1 2">
    <name type="scientific">Sphaerotilus mobilis</name>
    <dbReference type="NCBI Taxonomy" id="47994"/>
    <lineage>
        <taxon>Bacteria</taxon>
        <taxon>Pseudomonadati</taxon>
        <taxon>Pseudomonadota</taxon>
        <taxon>Betaproteobacteria</taxon>
        <taxon>Burkholderiales</taxon>
        <taxon>Sphaerotilaceae</taxon>
        <taxon>Sphaerotilus</taxon>
    </lineage>
</organism>
<dbReference type="RefSeq" id="WP_130481163.1">
    <property type="nucleotide sequence ID" value="NZ_SGWV01000008.1"/>
</dbReference>
<evidence type="ECO:0000313" key="2">
    <source>
        <dbReference type="Proteomes" id="UP000293433"/>
    </source>
</evidence>
<dbReference type="Proteomes" id="UP000293433">
    <property type="component" value="Unassembled WGS sequence"/>
</dbReference>
<comment type="caution">
    <text evidence="1">The sequence shown here is derived from an EMBL/GenBank/DDBJ whole genome shotgun (WGS) entry which is preliminary data.</text>
</comment>